<dbReference type="InterPro" id="IPR029063">
    <property type="entry name" value="SAM-dependent_MTases_sf"/>
</dbReference>
<dbReference type="EMBL" id="BNAP01000019">
    <property type="protein sequence ID" value="GHG97670.1"/>
    <property type="molecule type" value="Genomic_DNA"/>
</dbReference>
<proteinExistence type="predicted"/>
<dbReference type="RefSeq" id="WP_028094955.1">
    <property type="nucleotide sequence ID" value="NZ_BNAP01000019.1"/>
</dbReference>
<evidence type="ECO:0000313" key="1">
    <source>
        <dbReference type="EMBL" id="GHG97670.1"/>
    </source>
</evidence>
<sequence>MQTPVFIDDLPDISTVASRKSDHYRQTRNRALAEMLLDDAVSWHERACPACGQSRDLSRNFSQALMPFQRCSACNTIYAARVPDQSHLDGQRLRLLDELPPETADKPKRPREFEYISILNWIRLTEARSGHSLGKVLDYRFSSQAPSWPDAVTRLGTHRDWSFLPLAADGETGFDDLRDRLQAETPDAVLLYGEMDRVADPAALLRVVRANLPRGSLVFIATSCADGLEYEILGADSPSFVPLDRLNIFSVEGFSQMVRELGYTALEVSTPGRLDAVILQHYFTEIENADVPFWSGFFRSANKDRLRDLQILLQRSLRSGVMRFVLET</sequence>
<evidence type="ECO:0000313" key="2">
    <source>
        <dbReference type="Proteomes" id="UP000611500"/>
    </source>
</evidence>
<keyword evidence="2" id="KW-1185">Reference proteome</keyword>
<dbReference type="SUPFAM" id="SSF53335">
    <property type="entry name" value="S-adenosyl-L-methionine-dependent methyltransferases"/>
    <property type="match status" value="1"/>
</dbReference>
<organism evidence="1 2">
    <name type="scientific">Pseudodonghicola xiamenensis</name>
    <dbReference type="NCBI Taxonomy" id="337702"/>
    <lineage>
        <taxon>Bacteria</taxon>
        <taxon>Pseudomonadati</taxon>
        <taxon>Pseudomonadota</taxon>
        <taxon>Alphaproteobacteria</taxon>
        <taxon>Rhodobacterales</taxon>
        <taxon>Paracoccaceae</taxon>
        <taxon>Pseudodonghicola</taxon>
    </lineage>
</organism>
<evidence type="ECO:0008006" key="3">
    <source>
        <dbReference type="Google" id="ProtNLM"/>
    </source>
</evidence>
<accession>A0A8J3MFY6</accession>
<comment type="caution">
    <text evidence="1">The sequence shown here is derived from an EMBL/GenBank/DDBJ whole genome shotgun (WGS) entry which is preliminary data.</text>
</comment>
<reference evidence="1" key="1">
    <citation type="journal article" date="2014" name="Int. J. Syst. Evol. Microbiol.">
        <title>Complete genome sequence of Corynebacterium casei LMG S-19264T (=DSM 44701T), isolated from a smear-ripened cheese.</title>
        <authorList>
            <consortium name="US DOE Joint Genome Institute (JGI-PGF)"/>
            <person name="Walter F."/>
            <person name="Albersmeier A."/>
            <person name="Kalinowski J."/>
            <person name="Ruckert C."/>
        </authorList>
    </citation>
    <scope>NUCLEOTIDE SEQUENCE</scope>
    <source>
        <strain evidence="1">CGMCC 1.7081</strain>
    </source>
</reference>
<reference evidence="1" key="2">
    <citation type="submission" date="2020-09" db="EMBL/GenBank/DDBJ databases">
        <authorList>
            <person name="Sun Q."/>
            <person name="Zhou Y."/>
        </authorList>
    </citation>
    <scope>NUCLEOTIDE SEQUENCE</scope>
    <source>
        <strain evidence="1">CGMCC 1.7081</strain>
    </source>
</reference>
<dbReference type="AlphaFoldDB" id="A0A8J3MFY6"/>
<protein>
    <recommendedName>
        <fullName evidence="3">Methyltransferase domain-containing protein</fullName>
    </recommendedName>
</protein>
<name>A0A8J3MFY6_9RHOB</name>
<gene>
    <name evidence="1" type="ORF">GCM10010961_32560</name>
</gene>
<dbReference type="Proteomes" id="UP000611500">
    <property type="component" value="Unassembled WGS sequence"/>
</dbReference>